<accession>A0A191SAX0</accession>
<evidence type="ECO:0007829" key="2">
    <source>
        <dbReference type="PDB" id="8KEE"/>
    </source>
</evidence>
<keyword evidence="2" id="KW-0002">3D-structure</keyword>
<evidence type="ECO:0000313" key="1">
    <source>
        <dbReference type="EMBL" id="AND75585.1"/>
    </source>
</evidence>
<proteinExistence type="evidence at protein level"/>
<reference evidence="2" key="2">
    <citation type="journal article" date="2024" name="Nat. Commun.">
        <title>Structure of the intact tail machine of Anabaena myophage A-1(L).</title>
        <authorList>
            <person name="Yu R.C."/>
            <person name="Yang F."/>
            <person name="Zhang H.Y."/>
            <person name="Hou P."/>
            <person name="Du K."/>
            <person name="Zhu J."/>
            <person name="Cui N."/>
            <person name="Xu X."/>
            <person name="Chen Y."/>
            <person name="Li Q."/>
            <person name="Zhou C.Z."/>
        </authorList>
    </citation>
    <scope>STRUCTURE BY ELECTRON MICROSCOPY (3.26 ANGSTROMS) OF 1-167</scope>
</reference>
<reference evidence="1" key="1">
    <citation type="journal article" date="2016" name="MBio">
        <title>Viruses Infecting a Freshwater Filamentous Cyanobacterium (Nostoc sp.) Encode a Functional CRISPR Array and a Proteobacterial DNA Polymerase B.</title>
        <authorList>
            <person name="Chenard C."/>
            <person name="Wirth J.F."/>
            <person name="Suttle C.A."/>
        </authorList>
    </citation>
    <scope>NUCLEOTIDE SEQUENCE</scope>
</reference>
<organism evidence="1">
    <name type="scientific">Nostoc phage A1</name>
    <dbReference type="NCBI Taxonomy" id="1775256"/>
    <lineage>
        <taxon>Viruses</taxon>
        <taxon>Duplodnaviria</taxon>
        <taxon>Heunggongvirae</taxon>
        <taxon>Uroviricota</taxon>
        <taxon>Caudoviricetes</taxon>
    </lineage>
</organism>
<dbReference type="EMBL" id="KU234533">
    <property type="protein sequence ID" value="AND75585.1"/>
    <property type="molecule type" value="Genomic_DNA"/>
</dbReference>
<accession>A0ACD6B8W2</accession>
<dbReference type="PDB" id="8KEE">
    <property type="method" value="EM"/>
    <property type="resolution" value="3.26 A"/>
    <property type="chains" value="S/T/U/V/W/X/Y/Z/a/b/c/d/e/f/g/h/i/j=1-167"/>
</dbReference>
<name>A0ACD6B8W2_9CAUD</name>
<protein>
    <submittedName>
        <fullName evidence="1">Tail tube protein</fullName>
    </submittedName>
</protein>
<sequence>MAVSKRPFSINSFAVNLNIGNFVDARYWSKCSKIEKTYNTGEYSDGQSNIIYTLPGAIKYPEVVLSKAFSPGDEELINRLIAVNSDPIAWVTVFIQPMYRDGYYNVPQGGKIILEFCTVARATPINEIDTIGSNAAMFECALNPSRIRSDGGNINWWSEPAAQVAEF</sequence>